<keyword evidence="1" id="KW-0169">Cobalamin biosynthesis</keyword>
<accession>A0A3B0TIR0</accession>
<evidence type="ECO:0000313" key="6">
    <source>
        <dbReference type="EMBL" id="VAW16063.1"/>
    </source>
</evidence>
<dbReference type="NCBIfam" id="TIGR00312">
    <property type="entry name" value="cbiD"/>
    <property type="match status" value="1"/>
</dbReference>
<dbReference type="Pfam" id="PF01888">
    <property type="entry name" value="CbiD"/>
    <property type="match status" value="1"/>
</dbReference>
<sequence>MIMNDHLPSGQDRPTQDRGTPLKRGWTTGACATAATKAALNALFSGKFPDPVQISLPGGQTPFFALAQEKLGGGFAQAGIIKDAGDDPDVTHGATIISRVKKGAPGSGIVFCAGKGVGTVTKPGLSLDVGQPAINPVPRQMITEIIKNLCARNNMAPDIEVEISVPQGEKIAKKTWNPRLGIIGGISILGTSGIVIPYSCSAWIHSIHSGIDVARALGLGHIVAATGDLSEKAARHFFSLPQEAYIDMGDFVGGLLKYLRKNPVSHLTIAGGFGKISKLANAAMDLHSKRSQIDLEFLAGLLARLGANQELVTTCRKVNSANQALELAQKAGFNLAQEVGIEAATKARAILKNDNIELDILVIDRKGTIVGHSGEKI</sequence>
<name>A0A3B0TIR0_9ZZZZ</name>
<evidence type="ECO:0000256" key="4">
    <source>
        <dbReference type="ARBA" id="ARBA00022691"/>
    </source>
</evidence>
<proteinExistence type="inferred from homology"/>
<dbReference type="PANTHER" id="PTHR35863:SF1">
    <property type="entry name" value="COBALT-PRECORRIN-5B C(1)-METHYLTRANSFERASE"/>
    <property type="match status" value="1"/>
</dbReference>
<protein>
    <submittedName>
        <fullName evidence="6">Proposed precorrin-5* (C1)-methyltransferase @ Cobalt-precorrin-5B (C1)-methyltransferase</fullName>
        <ecNumber evidence="6">2.1.1.195</ecNumber>
    </submittedName>
</protein>
<dbReference type="HAMAP" id="MF_00787">
    <property type="entry name" value="CbiD"/>
    <property type="match status" value="1"/>
</dbReference>
<dbReference type="PANTHER" id="PTHR35863">
    <property type="entry name" value="COBALT-PRECORRIN-5B C(1)-METHYLTRANSFERASE"/>
    <property type="match status" value="1"/>
</dbReference>
<organism evidence="6">
    <name type="scientific">hydrothermal vent metagenome</name>
    <dbReference type="NCBI Taxonomy" id="652676"/>
    <lineage>
        <taxon>unclassified sequences</taxon>
        <taxon>metagenomes</taxon>
        <taxon>ecological metagenomes</taxon>
    </lineage>
</organism>
<keyword evidence="3 6" id="KW-0808">Transferase</keyword>
<dbReference type="AlphaFoldDB" id="A0A3B0TIR0"/>
<keyword evidence="4" id="KW-0949">S-adenosyl-L-methionine</keyword>
<dbReference type="NCBIfam" id="NF000849">
    <property type="entry name" value="PRK00075.1-1"/>
    <property type="match status" value="1"/>
</dbReference>
<evidence type="ECO:0000256" key="2">
    <source>
        <dbReference type="ARBA" id="ARBA00022603"/>
    </source>
</evidence>
<dbReference type="EC" id="2.1.1.195" evidence="6"/>
<dbReference type="SUPFAM" id="SSF111342">
    <property type="entry name" value="CbiD-like"/>
    <property type="match status" value="1"/>
</dbReference>
<dbReference type="Gene3D" id="3.30.2110.10">
    <property type="entry name" value="CbiD-like"/>
    <property type="match status" value="1"/>
</dbReference>
<gene>
    <name evidence="6" type="ORF">MNBD_ALPHA12-1238</name>
</gene>
<dbReference type="GO" id="GO:0009236">
    <property type="term" value="P:cobalamin biosynthetic process"/>
    <property type="evidence" value="ECO:0007669"/>
    <property type="project" value="UniProtKB-KW"/>
</dbReference>
<dbReference type="InterPro" id="IPR002748">
    <property type="entry name" value="CbiD"/>
</dbReference>
<evidence type="ECO:0000256" key="3">
    <source>
        <dbReference type="ARBA" id="ARBA00022679"/>
    </source>
</evidence>
<dbReference type="InterPro" id="IPR036074">
    <property type="entry name" value="CbiD_sf"/>
</dbReference>
<dbReference type="PIRSF" id="PIRSF026782">
    <property type="entry name" value="CbiD"/>
    <property type="match status" value="1"/>
</dbReference>
<evidence type="ECO:0000256" key="5">
    <source>
        <dbReference type="SAM" id="MobiDB-lite"/>
    </source>
</evidence>
<feature type="region of interest" description="Disordered" evidence="5">
    <location>
        <begin position="1"/>
        <end position="25"/>
    </location>
</feature>
<keyword evidence="2 6" id="KW-0489">Methyltransferase</keyword>
<dbReference type="GO" id="GO:0032259">
    <property type="term" value="P:methylation"/>
    <property type="evidence" value="ECO:0007669"/>
    <property type="project" value="UniProtKB-KW"/>
</dbReference>
<reference evidence="6" key="1">
    <citation type="submission" date="2018-06" db="EMBL/GenBank/DDBJ databases">
        <authorList>
            <person name="Zhirakovskaya E."/>
        </authorList>
    </citation>
    <scope>NUCLEOTIDE SEQUENCE</scope>
</reference>
<dbReference type="GO" id="GO:0008168">
    <property type="term" value="F:methyltransferase activity"/>
    <property type="evidence" value="ECO:0007669"/>
    <property type="project" value="UniProtKB-KW"/>
</dbReference>
<evidence type="ECO:0000256" key="1">
    <source>
        <dbReference type="ARBA" id="ARBA00022573"/>
    </source>
</evidence>
<dbReference type="EMBL" id="UOEO01000043">
    <property type="protein sequence ID" value="VAW16063.1"/>
    <property type="molecule type" value="Genomic_DNA"/>
</dbReference>